<evidence type="ECO:0000313" key="2">
    <source>
        <dbReference type="EMBL" id="KAJ4364031.1"/>
    </source>
</evidence>
<dbReference type="Proteomes" id="UP001140560">
    <property type="component" value="Unassembled WGS sequence"/>
</dbReference>
<reference evidence="2" key="1">
    <citation type="submission" date="2022-10" db="EMBL/GenBank/DDBJ databases">
        <title>Tapping the CABI collections for fungal endophytes: first genome assemblies for Collariella, Neodidymelliopsis, Ascochyta clinopodiicola, Didymella pomorum, Didymosphaeria variabile, Neocosmospora piperis and Neocucurbitaria cava.</title>
        <authorList>
            <person name="Hill R."/>
        </authorList>
    </citation>
    <scope>NUCLEOTIDE SEQUENCE</scope>
    <source>
        <strain evidence="2">IMI 356814</strain>
    </source>
</reference>
<dbReference type="EMBL" id="JAPEUY010000018">
    <property type="protein sequence ID" value="KAJ4364031.1"/>
    <property type="molecule type" value="Genomic_DNA"/>
</dbReference>
<evidence type="ECO:0000313" key="3">
    <source>
        <dbReference type="Proteomes" id="UP001140560"/>
    </source>
</evidence>
<proteinExistence type="predicted"/>
<dbReference type="AlphaFoldDB" id="A0A9W8Y268"/>
<sequence>MNNDPNDPMSALDQVRQGIGRRFVRLDALLATDPQPDSRELRVQEAALASEFRIMRRLEEDIERRREEDVALMRYLGPLTDSAVAASKLRTTPSLVGGVVKPARLSRAGWSEGDGDGSHTCNGSPLPGRLHPQVSSIVAEKETMGQLNCNWS</sequence>
<organism evidence="2 3">
    <name type="scientific">Neocucurbitaria cava</name>
    <dbReference type="NCBI Taxonomy" id="798079"/>
    <lineage>
        <taxon>Eukaryota</taxon>
        <taxon>Fungi</taxon>
        <taxon>Dikarya</taxon>
        <taxon>Ascomycota</taxon>
        <taxon>Pezizomycotina</taxon>
        <taxon>Dothideomycetes</taxon>
        <taxon>Pleosporomycetidae</taxon>
        <taxon>Pleosporales</taxon>
        <taxon>Pleosporineae</taxon>
        <taxon>Cucurbitariaceae</taxon>
        <taxon>Neocucurbitaria</taxon>
    </lineage>
</organism>
<accession>A0A9W8Y268</accession>
<name>A0A9W8Y268_9PLEO</name>
<protein>
    <submittedName>
        <fullName evidence="2">Uncharacterized protein</fullName>
    </submittedName>
</protein>
<comment type="caution">
    <text evidence="2">The sequence shown here is derived from an EMBL/GenBank/DDBJ whole genome shotgun (WGS) entry which is preliminary data.</text>
</comment>
<evidence type="ECO:0000256" key="1">
    <source>
        <dbReference type="SAM" id="MobiDB-lite"/>
    </source>
</evidence>
<feature type="region of interest" description="Disordered" evidence="1">
    <location>
        <begin position="107"/>
        <end position="131"/>
    </location>
</feature>
<gene>
    <name evidence="2" type="ORF">N0V83_009486</name>
</gene>
<keyword evidence="3" id="KW-1185">Reference proteome</keyword>